<keyword evidence="6" id="KW-1185">Reference proteome</keyword>
<dbReference type="Pfam" id="PF00072">
    <property type="entry name" value="Response_reg"/>
    <property type="match status" value="1"/>
</dbReference>
<dbReference type="GO" id="GO:0003677">
    <property type="term" value="F:DNA binding"/>
    <property type="evidence" value="ECO:0007669"/>
    <property type="project" value="UniProtKB-KW"/>
</dbReference>
<dbReference type="Gene3D" id="3.40.50.2300">
    <property type="match status" value="1"/>
</dbReference>
<proteinExistence type="predicted"/>
<dbReference type="EMBL" id="CAACVJ010000523">
    <property type="protein sequence ID" value="VEP17232.1"/>
    <property type="molecule type" value="Genomic_DNA"/>
</dbReference>
<dbReference type="GO" id="GO:0000160">
    <property type="term" value="P:phosphorelay signal transduction system"/>
    <property type="evidence" value="ECO:0007669"/>
    <property type="project" value="InterPro"/>
</dbReference>
<feature type="modified residue" description="4-aspartylphosphate" evidence="2">
    <location>
        <position position="72"/>
    </location>
</feature>
<evidence type="ECO:0000313" key="5">
    <source>
        <dbReference type="EMBL" id="VEP17232.1"/>
    </source>
</evidence>
<organism evidence="5 6">
    <name type="scientific">Hyella patelloides LEGE 07179</name>
    <dbReference type="NCBI Taxonomy" id="945734"/>
    <lineage>
        <taxon>Bacteria</taxon>
        <taxon>Bacillati</taxon>
        <taxon>Cyanobacteriota</taxon>
        <taxon>Cyanophyceae</taxon>
        <taxon>Pleurocapsales</taxon>
        <taxon>Hyellaceae</taxon>
        <taxon>Hyella</taxon>
    </lineage>
</organism>
<feature type="domain" description="Response regulatory" evidence="4">
    <location>
        <begin position="21"/>
        <end position="137"/>
    </location>
</feature>
<keyword evidence="1" id="KW-0238">DNA-binding</keyword>
<dbReference type="SUPFAM" id="SSF52172">
    <property type="entry name" value="CheY-like"/>
    <property type="match status" value="1"/>
</dbReference>
<dbReference type="AlphaFoldDB" id="A0A563W0J0"/>
<dbReference type="SMART" id="SM00448">
    <property type="entry name" value="REC"/>
    <property type="match status" value="1"/>
</dbReference>
<evidence type="ECO:0000256" key="1">
    <source>
        <dbReference type="ARBA" id="ARBA00023125"/>
    </source>
</evidence>
<dbReference type="OrthoDB" id="9780593at2"/>
<dbReference type="PROSITE" id="PS50110">
    <property type="entry name" value="RESPONSE_REGULATORY"/>
    <property type="match status" value="1"/>
</dbReference>
<dbReference type="RefSeq" id="WP_144866924.1">
    <property type="nucleotide sequence ID" value="NZ_LR213816.1"/>
</dbReference>
<feature type="transmembrane region" description="Helical" evidence="3">
    <location>
        <begin position="232"/>
        <end position="250"/>
    </location>
</feature>
<keyword evidence="2" id="KW-0597">Phosphoprotein</keyword>
<keyword evidence="3" id="KW-0472">Membrane</keyword>
<dbReference type="InterPro" id="IPR011006">
    <property type="entry name" value="CheY-like_superfamily"/>
</dbReference>
<keyword evidence="3" id="KW-1133">Transmembrane helix</keyword>
<dbReference type="CDD" id="cd17535">
    <property type="entry name" value="REC_NarL-like"/>
    <property type="match status" value="1"/>
</dbReference>
<dbReference type="InterPro" id="IPR058245">
    <property type="entry name" value="NreC/VraR/RcsB-like_REC"/>
</dbReference>
<evidence type="ECO:0000256" key="3">
    <source>
        <dbReference type="SAM" id="Phobius"/>
    </source>
</evidence>
<accession>A0A563W0J0</accession>
<keyword evidence="3" id="KW-0812">Transmembrane</keyword>
<evidence type="ECO:0000313" key="6">
    <source>
        <dbReference type="Proteomes" id="UP000320055"/>
    </source>
</evidence>
<dbReference type="PANTHER" id="PTHR43214">
    <property type="entry name" value="TWO-COMPONENT RESPONSE REGULATOR"/>
    <property type="match status" value="1"/>
</dbReference>
<protein>
    <submittedName>
        <fullName evidence="5">Putative Response regulator receiver protein</fullName>
    </submittedName>
</protein>
<evidence type="ECO:0000256" key="2">
    <source>
        <dbReference type="PROSITE-ProRule" id="PRU00169"/>
    </source>
</evidence>
<gene>
    <name evidence="5" type="ORF">H1P_570032</name>
</gene>
<reference evidence="5 6" key="1">
    <citation type="submission" date="2019-01" db="EMBL/GenBank/DDBJ databases">
        <authorList>
            <person name="Brito A."/>
        </authorList>
    </citation>
    <scope>NUCLEOTIDE SEQUENCE [LARGE SCALE GENOMIC DNA]</scope>
    <source>
        <strain evidence="5">1</strain>
    </source>
</reference>
<dbReference type="PANTHER" id="PTHR43214:SF43">
    <property type="entry name" value="TWO-COMPONENT RESPONSE REGULATOR"/>
    <property type="match status" value="1"/>
</dbReference>
<dbReference type="InterPro" id="IPR039420">
    <property type="entry name" value="WalR-like"/>
</dbReference>
<evidence type="ECO:0000259" key="4">
    <source>
        <dbReference type="PROSITE" id="PS50110"/>
    </source>
</evidence>
<dbReference type="Proteomes" id="UP000320055">
    <property type="component" value="Unassembled WGS sequence"/>
</dbReference>
<sequence length="254" mass="28975">MISDNQNQLMNNYNSNQNTIRMIVVDDRKLIRETLQIYLETESDINIIGYADSASTGLEQIKNLDPDIAILDLEMPDMNGVAAIEIIRQRFPTTKVLVLSGHEEPEYINQAIKAGAKGYLLKGTTPQDLADAIRYVNRGCFHLGPGLLEKLALSSLDKSMAESKSDLEDRLRKPIQQLRWELTDECKTLIDQGTETTHRQLTHMLEMQLYNLKNKQSETIVKYKRLQNKVDLLLISQVLLLLIMVGYMIIDKVL</sequence>
<dbReference type="InterPro" id="IPR001789">
    <property type="entry name" value="Sig_transdc_resp-reg_receiver"/>
</dbReference>
<name>A0A563W0J0_9CYAN</name>